<comment type="similarity">
    <text evidence="5">Belongs to the class-III pyridoxal-phosphate-dependent aminotransferase family. ArgD subfamily.</text>
</comment>
<feature type="binding site" evidence="5">
    <location>
        <position position="138"/>
    </location>
    <ligand>
        <name>N(2)-acetyl-L-ornithine</name>
        <dbReference type="ChEBI" id="CHEBI:57805"/>
    </ligand>
</feature>
<name>A0A2A9HF77_TEPT2</name>
<keyword evidence="1 5" id="KW-0032">Aminotransferase</keyword>
<gene>
    <name evidence="5" type="primary">argD</name>
    <name evidence="6" type="ORF">A9A59_1924</name>
</gene>
<dbReference type="FunFam" id="3.40.640.10:FF:000004">
    <property type="entry name" value="Acetylornithine aminotransferase"/>
    <property type="match status" value="1"/>
</dbReference>
<keyword evidence="5" id="KW-0963">Cytoplasm</keyword>
<dbReference type="GO" id="GO:0003992">
    <property type="term" value="F:N2-acetyl-L-ornithine:2-oxoglutarate 5-aminotransferase activity"/>
    <property type="evidence" value="ECO:0007669"/>
    <property type="project" value="UniProtKB-UniRule"/>
</dbReference>
<reference evidence="6 7" key="1">
    <citation type="submission" date="2017-09" db="EMBL/GenBank/DDBJ databases">
        <title>Sequencing the genomes of two abundant thermophiles in Great Basin hot springs: Thermocrinis jamiesonii and novel Chloroflexi Thermoflexus hugenholtzii.</title>
        <authorList>
            <person name="Hedlund B."/>
        </authorList>
    </citation>
    <scope>NUCLEOTIDE SEQUENCE [LARGE SCALE GENOMIC DNA]</scope>
    <source>
        <strain evidence="6 7">G233</strain>
    </source>
</reference>
<evidence type="ECO:0000256" key="3">
    <source>
        <dbReference type="ARBA" id="ARBA00022679"/>
    </source>
</evidence>
<evidence type="ECO:0000256" key="4">
    <source>
        <dbReference type="ARBA" id="ARBA00022898"/>
    </source>
</evidence>
<organism evidence="6 7">
    <name type="scientific">Tepidiforma thermophila (strain KCTC 52669 / CGMCC 1.13589 / G233)</name>
    <dbReference type="NCBI Taxonomy" id="2761530"/>
    <lineage>
        <taxon>Bacteria</taxon>
        <taxon>Bacillati</taxon>
        <taxon>Chloroflexota</taxon>
        <taxon>Tepidiformia</taxon>
        <taxon>Tepidiformales</taxon>
        <taxon>Tepidiformaceae</taxon>
        <taxon>Tepidiforma</taxon>
    </lineage>
</organism>
<evidence type="ECO:0000256" key="5">
    <source>
        <dbReference type="HAMAP-Rule" id="MF_01107"/>
    </source>
</evidence>
<keyword evidence="5" id="KW-0055">Arginine biosynthesis</keyword>
<dbReference type="Proteomes" id="UP000223071">
    <property type="component" value="Unassembled WGS sequence"/>
</dbReference>
<dbReference type="EMBL" id="PDJQ01000001">
    <property type="protein sequence ID" value="PFG74687.1"/>
    <property type="molecule type" value="Genomic_DNA"/>
</dbReference>
<dbReference type="Gene3D" id="3.90.1150.10">
    <property type="entry name" value="Aspartate Aminotransferase, domain 1"/>
    <property type="match status" value="1"/>
</dbReference>
<dbReference type="GO" id="GO:0005737">
    <property type="term" value="C:cytoplasm"/>
    <property type="evidence" value="ECO:0007669"/>
    <property type="project" value="UniProtKB-SubCell"/>
</dbReference>
<dbReference type="HAMAP" id="MF_01107">
    <property type="entry name" value="ArgD_aminotrans_3"/>
    <property type="match status" value="1"/>
</dbReference>
<comment type="subcellular location">
    <subcellularLocation>
        <location evidence="5">Cytoplasm</location>
    </subcellularLocation>
</comment>
<dbReference type="InterPro" id="IPR015421">
    <property type="entry name" value="PyrdxlP-dep_Trfase_major"/>
</dbReference>
<dbReference type="PANTHER" id="PTHR11986">
    <property type="entry name" value="AMINOTRANSFERASE CLASS III"/>
    <property type="match status" value="1"/>
</dbReference>
<dbReference type="UniPathway" id="UPA00068">
    <property type="reaction ID" value="UER00109"/>
</dbReference>
<dbReference type="NCBIfam" id="NF002325">
    <property type="entry name" value="PRK01278.1"/>
    <property type="match status" value="1"/>
</dbReference>
<dbReference type="NCBIfam" id="NF002874">
    <property type="entry name" value="PRK03244.1"/>
    <property type="match status" value="1"/>
</dbReference>
<comment type="caution">
    <text evidence="6">The sequence shown here is derived from an EMBL/GenBank/DDBJ whole genome shotgun (WGS) entry which is preliminary data.</text>
</comment>
<dbReference type="GO" id="GO:0006526">
    <property type="term" value="P:L-arginine biosynthetic process"/>
    <property type="evidence" value="ECO:0007669"/>
    <property type="project" value="UniProtKB-UniRule"/>
</dbReference>
<comment type="cofactor">
    <cofactor evidence="5">
        <name>pyridoxal 5'-phosphate</name>
        <dbReference type="ChEBI" id="CHEBI:597326"/>
    </cofactor>
    <text evidence="5">Binds 1 pyridoxal phosphate per subunit.</text>
</comment>
<keyword evidence="2 5" id="KW-0028">Amino-acid biosynthesis</keyword>
<dbReference type="Gene3D" id="3.40.640.10">
    <property type="entry name" value="Type I PLP-dependent aspartate aminotransferase-like (Major domain)"/>
    <property type="match status" value="1"/>
</dbReference>
<feature type="binding site" evidence="5">
    <location>
        <position position="135"/>
    </location>
    <ligand>
        <name>pyridoxal 5'-phosphate</name>
        <dbReference type="ChEBI" id="CHEBI:597326"/>
    </ligand>
</feature>
<comment type="miscellaneous">
    <text evidence="5">May also have succinyldiaminopimelate aminotransferase activity, thus carrying out the corresponding step in lysine biosynthesis.</text>
</comment>
<dbReference type="InterPro" id="IPR049704">
    <property type="entry name" value="Aminotrans_3_PPA_site"/>
</dbReference>
<dbReference type="InterPro" id="IPR050103">
    <property type="entry name" value="Class-III_PLP-dep_AT"/>
</dbReference>
<comment type="catalytic activity">
    <reaction evidence="5">
        <text>N(2)-acetyl-L-ornithine + 2-oxoglutarate = N-acetyl-L-glutamate 5-semialdehyde + L-glutamate</text>
        <dbReference type="Rhea" id="RHEA:18049"/>
        <dbReference type="ChEBI" id="CHEBI:16810"/>
        <dbReference type="ChEBI" id="CHEBI:29123"/>
        <dbReference type="ChEBI" id="CHEBI:29985"/>
        <dbReference type="ChEBI" id="CHEBI:57805"/>
        <dbReference type="EC" id="2.6.1.11"/>
    </reaction>
</comment>
<keyword evidence="4 5" id="KW-0663">Pyridoxal phosphate</keyword>
<feature type="binding site" evidence="5">
    <location>
        <position position="278"/>
    </location>
    <ligand>
        <name>pyridoxal 5'-phosphate</name>
        <dbReference type="ChEBI" id="CHEBI:597326"/>
    </ligand>
</feature>
<comment type="pathway">
    <text evidence="5">Amino-acid biosynthesis; L-arginine biosynthesis; N(2)-acetyl-L-ornithine from L-glutamate: step 4/4.</text>
</comment>
<dbReference type="Pfam" id="PF00202">
    <property type="entry name" value="Aminotran_3"/>
    <property type="match status" value="1"/>
</dbReference>
<keyword evidence="7" id="KW-1185">Reference proteome</keyword>
<feature type="binding site" evidence="5">
    <location>
        <begin position="220"/>
        <end position="223"/>
    </location>
    <ligand>
        <name>pyridoxal 5'-phosphate</name>
        <dbReference type="ChEBI" id="CHEBI:597326"/>
    </ligand>
</feature>
<dbReference type="EC" id="2.6.1.11" evidence="5"/>
<dbReference type="PIRSF" id="PIRSF000521">
    <property type="entry name" value="Transaminase_4ab_Lys_Orn"/>
    <property type="match status" value="1"/>
</dbReference>
<dbReference type="GO" id="GO:0042802">
    <property type="term" value="F:identical protein binding"/>
    <property type="evidence" value="ECO:0007669"/>
    <property type="project" value="TreeGrafter"/>
</dbReference>
<dbReference type="GO" id="GO:0030170">
    <property type="term" value="F:pyridoxal phosphate binding"/>
    <property type="evidence" value="ECO:0007669"/>
    <property type="project" value="InterPro"/>
</dbReference>
<dbReference type="AlphaFoldDB" id="A0A2A9HF77"/>
<evidence type="ECO:0000256" key="1">
    <source>
        <dbReference type="ARBA" id="ARBA00022576"/>
    </source>
</evidence>
<evidence type="ECO:0000313" key="7">
    <source>
        <dbReference type="Proteomes" id="UP000223071"/>
    </source>
</evidence>
<keyword evidence="3 5" id="KW-0808">Transferase</keyword>
<dbReference type="InterPro" id="IPR015424">
    <property type="entry name" value="PyrdxlP-dep_Trfase"/>
</dbReference>
<dbReference type="NCBIfam" id="TIGR00707">
    <property type="entry name" value="argD"/>
    <property type="match status" value="1"/>
</dbReference>
<accession>A0A2A9HF77</accession>
<protein>
    <recommendedName>
        <fullName evidence="5">Acetylornithine aminotransferase</fullName>
        <shortName evidence="5">ACOAT</shortName>
        <ecNumber evidence="5">2.6.1.11</ecNumber>
    </recommendedName>
</protein>
<proteinExistence type="inferred from homology"/>
<comment type="subunit">
    <text evidence="5">Homodimer.</text>
</comment>
<dbReference type="InterPro" id="IPR004636">
    <property type="entry name" value="AcOrn/SuccOrn_fam"/>
</dbReference>
<dbReference type="RefSeq" id="WP_098504055.1">
    <property type="nucleotide sequence ID" value="NZ_PDJQ01000001.1"/>
</dbReference>
<dbReference type="PROSITE" id="PS00600">
    <property type="entry name" value="AA_TRANSFER_CLASS_3"/>
    <property type="match status" value="1"/>
</dbReference>
<evidence type="ECO:0000256" key="2">
    <source>
        <dbReference type="ARBA" id="ARBA00022605"/>
    </source>
</evidence>
<feature type="modified residue" description="N6-(pyridoxal phosphate)lysine" evidence="5">
    <location>
        <position position="249"/>
    </location>
</feature>
<sequence>MTDWIAEEHRYLFQNYGRQPVVIERGQGTRAWDIEGNEYLDFVGGVAVNVLGHSHPAVVAAIADQAARVIHTSNLFYTTPMIELARLLVERSGLDRAFFCNSGTEAVEAAMKLARRWGYDTRGGAFEIITTTDSFHGRTMGSLSATGNQRYREPFEPLVPGFRIVPWNDLEAVRQATNDRTVAVMVEPIQGEGGVNMPAPGYLAGLRAWCDERGLLLIFDEVQTGIGRTGTFFAFEHDGVRPDIMALAKGLAGGVPIGAILARDEVAAHFVKGDHGSTFGGNPLAAAAALATVREVLAPGFLERARAASARLAERLRSLEDRYGLVTEVRGRGMLLAIGLARDCSAELVDEARRRGLLVNNVRPNAVRLMPPLTVSDDEIDRACDILEASIRALEGAGSK</sequence>
<dbReference type="InterPro" id="IPR005814">
    <property type="entry name" value="Aminotrans_3"/>
</dbReference>
<evidence type="ECO:0000313" key="6">
    <source>
        <dbReference type="EMBL" id="PFG74687.1"/>
    </source>
</evidence>
<feature type="binding site" evidence="5">
    <location>
        <position position="277"/>
    </location>
    <ligand>
        <name>N(2)-acetyl-L-ornithine</name>
        <dbReference type="ChEBI" id="CHEBI:57805"/>
    </ligand>
</feature>
<dbReference type="PANTHER" id="PTHR11986:SF79">
    <property type="entry name" value="ACETYLORNITHINE AMINOTRANSFERASE, MITOCHONDRIAL"/>
    <property type="match status" value="1"/>
</dbReference>
<dbReference type="CDD" id="cd00610">
    <property type="entry name" value="OAT_like"/>
    <property type="match status" value="1"/>
</dbReference>
<dbReference type="InterPro" id="IPR015422">
    <property type="entry name" value="PyrdxlP-dep_Trfase_small"/>
</dbReference>
<feature type="binding site" evidence="5">
    <location>
        <begin position="103"/>
        <end position="104"/>
    </location>
    <ligand>
        <name>pyridoxal 5'-phosphate</name>
        <dbReference type="ChEBI" id="CHEBI:597326"/>
    </ligand>
</feature>
<dbReference type="SUPFAM" id="SSF53383">
    <property type="entry name" value="PLP-dependent transferases"/>
    <property type="match status" value="1"/>
</dbReference>